<accession>A0ABW5U3I4</accession>
<keyword evidence="3" id="KW-1185">Reference proteome</keyword>
<proteinExistence type="inferred from homology"/>
<protein>
    <submittedName>
        <fullName evidence="2">Aspartate/glutamate racemase family protein</fullName>
    </submittedName>
</protein>
<dbReference type="Pfam" id="PF01177">
    <property type="entry name" value="Asp_Glu_race"/>
    <property type="match status" value="1"/>
</dbReference>
<dbReference type="PANTHER" id="PTHR28047">
    <property type="entry name" value="PROTEIN DCG1"/>
    <property type="match status" value="1"/>
</dbReference>
<reference evidence="3" key="1">
    <citation type="journal article" date="2019" name="Int. J. Syst. Evol. Microbiol.">
        <title>The Global Catalogue of Microorganisms (GCM) 10K type strain sequencing project: providing services to taxonomists for standard genome sequencing and annotation.</title>
        <authorList>
            <consortium name="The Broad Institute Genomics Platform"/>
            <consortium name="The Broad Institute Genome Sequencing Center for Infectious Disease"/>
            <person name="Wu L."/>
            <person name="Ma J."/>
        </authorList>
    </citation>
    <scope>NUCLEOTIDE SEQUENCE [LARGE SCALE GENOMIC DNA]</scope>
    <source>
        <strain evidence="3">TISTR 2562</strain>
    </source>
</reference>
<dbReference type="EMBL" id="JBHUMP010000010">
    <property type="protein sequence ID" value="MFD2740404.1"/>
    <property type="molecule type" value="Genomic_DNA"/>
</dbReference>
<dbReference type="PANTHER" id="PTHR28047:SF5">
    <property type="entry name" value="PROTEIN DCG1"/>
    <property type="match status" value="1"/>
</dbReference>
<dbReference type="Proteomes" id="UP001597474">
    <property type="component" value="Unassembled WGS sequence"/>
</dbReference>
<dbReference type="RefSeq" id="WP_386374927.1">
    <property type="nucleotide sequence ID" value="NZ_JBHUMP010000010.1"/>
</dbReference>
<gene>
    <name evidence="2" type="ORF">ACFSUD_12525</name>
</gene>
<organism evidence="2 3">
    <name type="scientific">Sulfitobacter aestuarii</name>
    <dbReference type="NCBI Taxonomy" id="2161676"/>
    <lineage>
        <taxon>Bacteria</taxon>
        <taxon>Pseudomonadati</taxon>
        <taxon>Pseudomonadota</taxon>
        <taxon>Alphaproteobacteria</taxon>
        <taxon>Rhodobacterales</taxon>
        <taxon>Roseobacteraceae</taxon>
        <taxon>Sulfitobacter</taxon>
    </lineage>
</organism>
<name>A0ABW5U3I4_9RHOB</name>
<sequence length="215" mass="22108">MRVLVVNPNATVEMTERIAAELRQYLPPDITLISATNHDGPASIQGAADGAAALPGTLALLRAPGHDGAVIACFDDTGLIELRDIHPRPLTGIGEAAFAEAAARGRPFAVLTTSPLSVPVLEANITAYGLAQHCRKIHASSIEVLDFETDRAGAERRLIAAGRDLLTQYPEVETVVLGCAGMGGLSASVGAALGVTVVDPIAAAAHSLMASFALS</sequence>
<comment type="similarity">
    <text evidence="1">Belongs to the HyuE racemase family.</text>
</comment>
<evidence type="ECO:0000313" key="3">
    <source>
        <dbReference type="Proteomes" id="UP001597474"/>
    </source>
</evidence>
<dbReference type="Gene3D" id="3.40.50.12500">
    <property type="match status" value="1"/>
</dbReference>
<evidence type="ECO:0000313" key="2">
    <source>
        <dbReference type="EMBL" id="MFD2740404.1"/>
    </source>
</evidence>
<evidence type="ECO:0000256" key="1">
    <source>
        <dbReference type="ARBA" id="ARBA00038414"/>
    </source>
</evidence>
<dbReference type="InterPro" id="IPR053714">
    <property type="entry name" value="Iso_Racemase_Enz_sf"/>
</dbReference>
<dbReference type="InterPro" id="IPR015942">
    <property type="entry name" value="Asp/Glu/hydantoin_racemase"/>
</dbReference>
<comment type="caution">
    <text evidence="2">The sequence shown here is derived from an EMBL/GenBank/DDBJ whole genome shotgun (WGS) entry which is preliminary data.</text>
</comment>
<dbReference type="InterPro" id="IPR052186">
    <property type="entry name" value="Hydantoin_racemase-like"/>
</dbReference>